<dbReference type="EMBL" id="JACTUZ010000053">
    <property type="protein sequence ID" value="MBC9177880.1"/>
    <property type="molecule type" value="Genomic_DNA"/>
</dbReference>
<evidence type="ECO:0000313" key="3">
    <source>
        <dbReference type="Proteomes" id="UP000603940"/>
    </source>
</evidence>
<evidence type="ECO:0000313" key="2">
    <source>
        <dbReference type="EMBL" id="MBC9177880.1"/>
    </source>
</evidence>
<gene>
    <name evidence="2" type="ORF">IBL25_13110</name>
</gene>
<keyword evidence="1" id="KW-0812">Transmembrane</keyword>
<dbReference type="RefSeq" id="WP_187778999.1">
    <property type="nucleotide sequence ID" value="NZ_JACTUZ010000053.1"/>
</dbReference>
<keyword evidence="1" id="KW-1133">Transmembrane helix</keyword>
<sequence>MQQHAAFDRKELLPYLQAMYKEHCDQARQHENLRQQGTTLVMTICGAILSLAAASGGLIVFLKPTASEPHVPAWSYLLYSFLGVLIVGLSRHGRLLSIKHYERNKMHAERARQYRLLLEAMFPDEFGDGARRAAVAEHQGRIINKKTEVYKNGLPKRTEAAWQKSDAGRKYPHMVDVQLYSLWAGLFRFMTFVGVFLILCPILVIFVIYWDEISKAISV</sequence>
<proteinExistence type="predicted"/>
<dbReference type="Proteomes" id="UP000603940">
    <property type="component" value="Unassembled WGS sequence"/>
</dbReference>
<feature type="transmembrane region" description="Helical" evidence="1">
    <location>
        <begin position="73"/>
        <end position="90"/>
    </location>
</feature>
<comment type="caution">
    <text evidence="2">The sequence shown here is derived from an EMBL/GenBank/DDBJ whole genome shotgun (WGS) entry which is preliminary data.</text>
</comment>
<evidence type="ECO:0000256" key="1">
    <source>
        <dbReference type="SAM" id="Phobius"/>
    </source>
</evidence>
<evidence type="ECO:0008006" key="4">
    <source>
        <dbReference type="Google" id="ProtNLM"/>
    </source>
</evidence>
<organism evidence="2 3">
    <name type="scientific">Pseudoroseomonas ludipueritiae</name>
    <dbReference type="NCBI Taxonomy" id="198093"/>
    <lineage>
        <taxon>Bacteria</taxon>
        <taxon>Pseudomonadati</taxon>
        <taxon>Pseudomonadota</taxon>
        <taxon>Alphaproteobacteria</taxon>
        <taxon>Acetobacterales</taxon>
        <taxon>Acetobacteraceae</taxon>
        <taxon>Pseudoroseomonas</taxon>
    </lineage>
</organism>
<keyword evidence="1" id="KW-0472">Membrane</keyword>
<keyword evidence="3" id="KW-1185">Reference proteome</keyword>
<reference evidence="2 3" key="1">
    <citation type="journal article" date="2009" name="Int. J. Syst. Evol. Microbiol.">
        <title>Transfer of Teichococcus ludipueritiae and Muricoccus roseus to the genus Roseomonas, as Roseomonas ludipueritiae comb. nov. and Roseomonas rosea comb. nov., respectively, and emended description of the genus Roseomonas.</title>
        <authorList>
            <person name="Sanchez-Porro C."/>
            <person name="Gallego V."/>
            <person name="Busse H.J."/>
            <person name="Kampfer P."/>
            <person name="Ventosa A."/>
        </authorList>
    </citation>
    <scope>NUCLEOTIDE SEQUENCE [LARGE SCALE GENOMIC DNA]</scope>
    <source>
        <strain evidence="2 3">DSM 14915</strain>
    </source>
</reference>
<accession>A0ABR7R7V4</accession>
<feature type="transmembrane region" description="Helical" evidence="1">
    <location>
        <begin position="189"/>
        <end position="210"/>
    </location>
</feature>
<protein>
    <recommendedName>
        <fullName evidence="4">SMODS and SLOG-associating 2TM effector domain-containing protein</fullName>
    </recommendedName>
</protein>
<feature type="transmembrane region" description="Helical" evidence="1">
    <location>
        <begin position="38"/>
        <end position="61"/>
    </location>
</feature>
<name>A0ABR7R7V4_9PROT</name>